<sequence length="109" mass="12521">MTAKTYKERCSILFSTSSSEFITLLLNGLSPKRAKNLVHFLKSSKHHITVFRRRAFVELLVSEEEEDYSKIELVLQCFQLVLFLNSNARRPHPIPVLSRDVFGARAKGI</sequence>
<name>A0AAN9KUP4_CANGL</name>
<dbReference type="AlphaFoldDB" id="A0AAN9KUP4"/>
<dbReference type="Proteomes" id="UP001367508">
    <property type="component" value="Unassembled WGS sequence"/>
</dbReference>
<proteinExistence type="predicted"/>
<accession>A0AAN9KUP4</accession>
<keyword evidence="2" id="KW-1185">Reference proteome</keyword>
<dbReference type="EMBL" id="JAYMYQ010000006">
    <property type="protein sequence ID" value="KAK7323581.1"/>
    <property type="molecule type" value="Genomic_DNA"/>
</dbReference>
<reference evidence="1 2" key="1">
    <citation type="submission" date="2024-01" db="EMBL/GenBank/DDBJ databases">
        <title>The genomes of 5 underutilized Papilionoideae crops provide insights into root nodulation and disease resistanc.</title>
        <authorList>
            <person name="Jiang F."/>
        </authorList>
    </citation>
    <scope>NUCLEOTIDE SEQUENCE [LARGE SCALE GENOMIC DNA]</scope>
    <source>
        <strain evidence="1">LVBAO_FW01</strain>
        <tissue evidence="1">Leaves</tissue>
    </source>
</reference>
<evidence type="ECO:0000313" key="2">
    <source>
        <dbReference type="Proteomes" id="UP001367508"/>
    </source>
</evidence>
<evidence type="ECO:0000313" key="1">
    <source>
        <dbReference type="EMBL" id="KAK7323581.1"/>
    </source>
</evidence>
<comment type="caution">
    <text evidence="1">The sequence shown here is derived from an EMBL/GenBank/DDBJ whole genome shotgun (WGS) entry which is preliminary data.</text>
</comment>
<organism evidence="1 2">
    <name type="scientific">Canavalia gladiata</name>
    <name type="common">Sword bean</name>
    <name type="synonym">Dolichos gladiatus</name>
    <dbReference type="NCBI Taxonomy" id="3824"/>
    <lineage>
        <taxon>Eukaryota</taxon>
        <taxon>Viridiplantae</taxon>
        <taxon>Streptophyta</taxon>
        <taxon>Embryophyta</taxon>
        <taxon>Tracheophyta</taxon>
        <taxon>Spermatophyta</taxon>
        <taxon>Magnoliopsida</taxon>
        <taxon>eudicotyledons</taxon>
        <taxon>Gunneridae</taxon>
        <taxon>Pentapetalae</taxon>
        <taxon>rosids</taxon>
        <taxon>fabids</taxon>
        <taxon>Fabales</taxon>
        <taxon>Fabaceae</taxon>
        <taxon>Papilionoideae</taxon>
        <taxon>50 kb inversion clade</taxon>
        <taxon>NPAAA clade</taxon>
        <taxon>indigoferoid/millettioid clade</taxon>
        <taxon>Phaseoleae</taxon>
        <taxon>Canavalia</taxon>
    </lineage>
</organism>
<gene>
    <name evidence="1" type="ORF">VNO77_27058</name>
</gene>
<protein>
    <submittedName>
        <fullName evidence="1">Uncharacterized protein</fullName>
    </submittedName>
</protein>